<keyword evidence="4" id="KW-0699">rRNA-binding</keyword>
<keyword evidence="6 10" id="KW-0689">Ribosomal protein</keyword>
<dbReference type="NCBIfam" id="TIGR00060">
    <property type="entry name" value="L18_bact"/>
    <property type="match status" value="1"/>
</dbReference>
<evidence type="ECO:0000256" key="4">
    <source>
        <dbReference type="ARBA" id="ARBA00022730"/>
    </source>
</evidence>
<evidence type="ECO:0000256" key="8">
    <source>
        <dbReference type="ARBA" id="ARBA00035303"/>
    </source>
</evidence>
<evidence type="ECO:0000256" key="3">
    <source>
        <dbReference type="ARBA" id="ARBA00011505"/>
    </source>
</evidence>
<evidence type="ECO:0000256" key="5">
    <source>
        <dbReference type="ARBA" id="ARBA00022884"/>
    </source>
</evidence>
<evidence type="ECO:0000256" key="1">
    <source>
        <dbReference type="ARBA" id="ARBA00003898"/>
    </source>
</evidence>
<dbReference type="PANTHER" id="PTHR12899">
    <property type="entry name" value="39S RIBOSOMAL PROTEIN L18, MITOCHONDRIAL"/>
    <property type="match status" value="1"/>
</dbReference>
<dbReference type="PANTHER" id="PTHR12899:SF3">
    <property type="entry name" value="LARGE RIBOSOMAL SUBUNIT PROTEIN UL18M"/>
    <property type="match status" value="1"/>
</dbReference>
<evidence type="ECO:0000256" key="2">
    <source>
        <dbReference type="ARBA" id="ARBA00007116"/>
    </source>
</evidence>
<dbReference type="GO" id="GO:0005737">
    <property type="term" value="C:cytoplasm"/>
    <property type="evidence" value="ECO:0007669"/>
    <property type="project" value="UniProtKB-ARBA"/>
</dbReference>
<comment type="similarity">
    <text evidence="2">Belongs to the universal ribosomal protein uL18 family.</text>
</comment>
<dbReference type="Pfam" id="PF00861">
    <property type="entry name" value="Ribosomal_L18p"/>
    <property type="match status" value="1"/>
</dbReference>
<keyword evidence="10" id="KW-0934">Plastid</keyword>
<dbReference type="GO" id="GO:0006412">
    <property type="term" value="P:translation"/>
    <property type="evidence" value="ECO:0007669"/>
    <property type="project" value="InterPro"/>
</dbReference>
<reference evidence="10" key="1">
    <citation type="journal article" date="2017" name="J. Phycol.">
        <title>Analysis of chloroplast genomes and a supermatrix inform reclassification of the Rhodomelaceae (Rhodophyta).</title>
        <authorList>
            <person name="Diaz-Tapia P."/>
            <person name="Maggs C.A."/>
            <person name="West J.A."/>
            <person name="Verbruggen H."/>
        </authorList>
    </citation>
    <scope>NUCLEOTIDE SEQUENCE</scope>
    <source>
        <strain evidence="10">PD0001</strain>
    </source>
</reference>
<organism evidence="10">
    <name type="scientific">Polysiphonia sertularioides</name>
    <dbReference type="NCBI Taxonomy" id="945028"/>
    <lineage>
        <taxon>Eukaryota</taxon>
        <taxon>Rhodophyta</taxon>
        <taxon>Florideophyceae</taxon>
        <taxon>Rhodymeniophycidae</taxon>
        <taxon>Ceramiales</taxon>
        <taxon>Rhodomelaceae</taxon>
        <taxon>Polysiphonioideae</taxon>
        <taxon>Polysiphonia</taxon>
    </lineage>
</organism>
<gene>
    <name evidence="10" type="primary">rpl18</name>
</gene>
<dbReference type="Gene3D" id="3.30.420.100">
    <property type="match status" value="1"/>
</dbReference>
<dbReference type="InterPro" id="IPR004389">
    <property type="entry name" value="Ribosomal_uL18_bac-type"/>
</dbReference>
<dbReference type="CDD" id="cd00432">
    <property type="entry name" value="Ribosomal_L18_L5e"/>
    <property type="match status" value="1"/>
</dbReference>
<accession>A0A1Z1MG33</accession>
<protein>
    <recommendedName>
        <fullName evidence="8">Large ribosomal subunit protein uL18c</fullName>
    </recommendedName>
    <alternativeName>
        <fullName evidence="9">50S ribosomal protein L18, chloroplastic</fullName>
    </alternativeName>
</protein>
<comment type="function">
    <text evidence="1">Binds 5S rRNA, forms part of the central protuberance of the 50S subunit.</text>
</comment>
<keyword evidence="5" id="KW-0694">RNA-binding</keyword>
<sequence length="102" mass="11608">MIKKNNKKLRLHVFKSNKHIYASLIDDNSQKIITSSSTISKSIKKQNITRRNCNIARIIGKEIGVKLKKLGIQEIIFDRGKNVYHGQIKAVAEGTREEGITF</sequence>
<evidence type="ECO:0000256" key="7">
    <source>
        <dbReference type="ARBA" id="ARBA00023274"/>
    </source>
</evidence>
<name>A0A1Z1MG33_9FLOR</name>
<dbReference type="SUPFAM" id="SSF53137">
    <property type="entry name" value="Translational machinery components"/>
    <property type="match status" value="1"/>
</dbReference>
<comment type="subunit">
    <text evidence="3">Part of the 50S ribosomal subunit; contacts the 5S rRNA.</text>
</comment>
<keyword evidence="7" id="KW-0687">Ribonucleoprotein</keyword>
<dbReference type="GO" id="GO:0003735">
    <property type="term" value="F:structural constituent of ribosome"/>
    <property type="evidence" value="ECO:0007669"/>
    <property type="project" value="InterPro"/>
</dbReference>
<evidence type="ECO:0000256" key="6">
    <source>
        <dbReference type="ARBA" id="ARBA00022980"/>
    </source>
</evidence>
<proteinExistence type="inferred from homology"/>
<dbReference type="GO" id="GO:0008097">
    <property type="term" value="F:5S rRNA binding"/>
    <property type="evidence" value="ECO:0007669"/>
    <property type="project" value="TreeGrafter"/>
</dbReference>
<dbReference type="EMBL" id="MF101435">
    <property type="protein sequence ID" value="ARW65028.1"/>
    <property type="molecule type" value="Genomic_DNA"/>
</dbReference>
<dbReference type="InterPro" id="IPR057268">
    <property type="entry name" value="Ribosomal_L18"/>
</dbReference>
<dbReference type="InterPro" id="IPR005484">
    <property type="entry name" value="Ribosomal_uL18_bac/plant/anim"/>
</dbReference>
<dbReference type="GO" id="GO:0005840">
    <property type="term" value="C:ribosome"/>
    <property type="evidence" value="ECO:0007669"/>
    <property type="project" value="UniProtKB-KW"/>
</dbReference>
<evidence type="ECO:0000313" key="10">
    <source>
        <dbReference type="EMBL" id="ARW65028.1"/>
    </source>
</evidence>
<geneLocation type="chloroplast" evidence="10"/>
<dbReference type="AlphaFoldDB" id="A0A1Z1MG33"/>
<evidence type="ECO:0000256" key="9">
    <source>
        <dbReference type="ARBA" id="ARBA00035346"/>
    </source>
</evidence>
<dbReference type="GO" id="GO:1990904">
    <property type="term" value="C:ribonucleoprotein complex"/>
    <property type="evidence" value="ECO:0007669"/>
    <property type="project" value="UniProtKB-KW"/>
</dbReference>
<keyword evidence="10" id="KW-0150">Chloroplast</keyword>